<proteinExistence type="predicted"/>
<dbReference type="OrthoDB" id="5513072at2"/>
<name>A0A387FWS3_9HYPH</name>
<dbReference type="InterPro" id="IPR036291">
    <property type="entry name" value="NAD(P)-bd_dom_sf"/>
</dbReference>
<evidence type="ECO:0000313" key="1">
    <source>
        <dbReference type="EMBL" id="AYG62833.1"/>
    </source>
</evidence>
<dbReference type="SUPFAM" id="SSF51735">
    <property type="entry name" value="NAD(P)-binding Rossmann-fold domains"/>
    <property type="match status" value="1"/>
</dbReference>
<reference evidence="1 2" key="1">
    <citation type="submission" date="2018-10" db="EMBL/GenBank/DDBJ databases">
        <title>Rhizobium etli, R. leguminosarum and a new Rhizobium genospecies from Phaseolus dumosus.</title>
        <authorList>
            <person name="Ramirez-Puebla S.T."/>
            <person name="Rogel-Hernandez M.A."/>
            <person name="Guerrero G."/>
            <person name="Ormeno-Orrillo E."/>
            <person name="Martinez-Romero J.C."/>
            <person name="Negrete-Yankelevich S."/>
            <person name="Martinez-Romero E."/>
        </authorList>
    </citation>
    <scope>NUCLEOTIDE SEQUENCE [LARGE SCALE GENOMIC DNA]</scope>
    <source>
        <strain evidence="1 2">CCGE525</strain>
        <plasmid evidence="2">prccge525c</plasmid>
    </source>
</reference>
<accession>A0A387FWS3</accession>
<dbReference type="RefSeq" id="WP_120707744.1">
    <property type="nucleotide sequence ID" value="NZ_CP032695.1"/>
</dbReference>
<dbReference type="PANTHER" id="PTHR43431">
    <property type="entry name" value="OXIDOREDUCTASE, SHORT CHAIN DEHYDROGENASE/REDUCTASE FAMILY (AFU_ORTHOLOGUE AFUA_5G14000)"/>
    <property type="match status" value="1"/>
</dbReference>
<dbReference type="AlphaFoldDB" id="A0A387FWS3"/>
<dbReference type="Pfam" id="PF00106">
    <property type="entry name" value="adh_short"/>
    <property type="match status" value="1"/>
</dbReference>
<keyword evidence="2" id="KW-1185">Reference proteome</keyword>
<evidence type="ECO:0000313" key="2">
    <source>
        <dbReference type="Proteomes" id="UP000282195"/>
    </source>
</evidence>
<keyword evidence="1" id="KW-0614">Plasmid</keyword>
<dbReference type="Gene3D" id="3.40.50.720">
    <property type="entry name" value="NAD(P)-binding Rossmann-like Domain"/>
    <property type="match status" value="1"/>
</dbReference>
<organism evidence="1 2">
    <name type="scientific">Rhizobium jaguaris</name>
    <dbReference type="NCBI Taxonomy" id="1312183"/>
    <lineage>
        <taxon>Bacteria</taxon>
        <taxon>Pseudomonadati</taxon>
        <taxon>Pseudomonadota</taxon>
        <taxon>Alphaproteobacteria</taxon>
        <taxon>Hyphomicrobiales</taxon>
        <taxon>Rhizobiaceae</taxon>
        <taxon>Rhizobium/Agrobacterium group</taxon>
        <taxon>Rhizobium</taxon>
    </lineage>
</organism>
<dbReference type="InterPro" id="IPR002347">
    <property type="entry name" value="SDR_fam"/>
</dbReference>
<dbReference type="Proteomes" id="UP000282195">
    <property type="component" value="Plasmid pRCCGE525c"/>
</dbReference>
<dbReference type="KEGG" id="rjg:CCGE525_29335"/>
<geneLocation type="plasmid" evidence="2">
    <name>prccge525c</name>
</geneLocation>
<dbReference type="PANTHER" id="PTHR43431:SF7">
    <property type="entry name" value="OXIDOREDUCTASE, SHORT CHAIN DEHYDROGENASE_REDUCTASE FAMILY (AFU_ORTHOLOGUE AFUA_5G14000)"/>
    <property type="match status" value="1"/>
</dbReference>
<dbReference type="EMBL" id="CP032695">
    <property type="protein sequence ID" value="AYG62833.1"/>
    <property type="molecule type" value="Genomic_DNA"/>
</dbReference>
<protein>
    <submittedName>
        <fullName evidence="1">SDR family NAD(P)-dependent oxidoreductase</fullName>
    </submittedName>
</protein>
<sequence length="242" mass="25260">MTDQKTIAIFGAGTGLGASVARHYGKAGFQVALVARNAQSLSERVAELSAQGVDAKAFPADLNEIDAIPALVREIEEKSGPIHTAIFAPVGNFRMLPAVDLTAALLRELANILTLAPLEVVRAVLPGMLARGDGAIVIADGLSAVTPMPGMSGPGPAFAATRNYILGLHEEIKDRGVFAGMLHIGAMIDNSTGLRAAAANGLPVNDPRFATINPDILAEEIWSLATERSHAESILPAKHDPH</sequence>
<gene>
    <name evidence="1" type="ORF">CCGE525_29335</name>
</gene>